<name>A0AB39UBX1_9BIFI</name>
<dbReference type="InterPro" id="IPR003661">
    <property type="entry name" value="HisK_dim/P_dom"/>
</dbReference>
<dbReference type="InterPro" id="IPR050980">
    <property type="entry name" value="2C_sensor_his_kinase"/>
</dbReference>
<evidence type="ECO:0000256" key="7">
    <source>
        <dbReference type="ARBA" id="ARBA00022741"/>
    </source>
</evidence>
<dbReference type="CDD" id="cd00082">
    <property type="entry name" value="HisKA"/>
    <property type="match status" value="1"/>
</dbReference>
<keyword evidence="9" id="KW-0067">ATP-binding</keyword>
<dbReference type="SUPFAM" id="SSF47384">
    <property type="entry name" value="Homodimeric domain of signal transducing histidine kinase"/>
    <property type="match status" value="1"/>
</dbReference>
<evidence type="ECO:0000256" key="2">
    <source>
        <dbReference type="ARBA" id="ARBA00004651"/>
    </source>
</evidence>
<gene>
    <name evidence="13" type="ORF">QN217_10350</name>
</gene>
<dbReference type="InterPro" id="IPR036890">
    <property type="entry name" value="HATPase_C_sf"/>
</dbReference>
<dbReference type="PANTHER" id="PTHR44936:SF10">
    <property type="entry name" value="SENSOR PROTEIN RSTB"/>
    <property type="match status" value="1"/>
</dbReference>
<dbReference type="InterPro" id="IPR036097">
    <property type="entry name" value="HisK_dim/P_sf"/>
</dbReference>
<protein>
    <recommendedName>
        <fullName evidence="3">histidine kinase</fullName>
        <ecNumber evidence="3">2.7.13.3</ecNumber>
    </recommendedName>
</protein>
<dbReference type="Pfam" id="PF00512">
    <property type="entry name" value="HisKA"/>
    <property type="match status" value="1"/>
</dbReference>
<evidence type="ECO:0000256" key="10">
    <source>
        <dbReference type="ARBA" id="ARBA00023012"/>
    </source>
</evidence>
<evidence type="ECO:0000256" key="6">
    <source>
        <dbReference type="ARBA" id="ARBA00022679"/>
    </source>
</evidence>
<dbReference type="Gene3D" id="3.30.565.10">
    <property type="entry name" value="Histidine kinase-like ATPase, C-terminal domain"/>
    <property type="match status" value="1"/>
</dbReference>
<evidence type="ECO:0000256" key="1">
    <source>
        <dbReference type="ARBA" id="ARBA00000085"/>
    </source>
</evidence>
<dbReference type="SMART" id="SM00388">
    <property type="entry name" value="HisKA"/>
    <property type="match status" value="1"/>
</dbReference>
<sequence>MSHHLKSARAFTPSIGTTAIRSISIRMMLAMSTITIIGALMMIAGIMFGSRHEATEQNINPSEVTDGRLFKGAWIIDSEKAVIFIIFFVIGIIAATGVVAWYFSQREIAPMQEAMRLQRNFVADASHELKTPLAVIGARTELLDHRSQRGKALEPVIEDLKDDVTRMDSVINDLLLAAQSATKLEPTDLVSATQNAINSVALLAGKEDVTIYQVVSASSTAPITVVGGQIGIERCIVAVLDNAIAHSPSGSTIEVTIGSDNTFASVTVRDHGSGISSDPERLFTRFSRADSGSDHQGYGLGLALARDITSRYQGRIDVIPVHGDGTALQIVLPLAH</sequence>
<dbReference type="Pfam" id="PF02518">
    <property type="entry name" value="HATPase_c"/>
    <property type="match status" value="1"/>
</dbReference>
<keyword evidence="6" id="KW-0808">Transferase</keyword>
<dbReference type="InterPro" id="IPR004358">
    <property type="entry name" value="Sig_transdc_His_kin-like_C"/>
</dbReference>
<keyword evidence="7" id="KW-0547">Nucleotide-binding</keyword>
<dbReference type="SMART" id="SM00387">
    <property type="entry name" value="HATPase_c"/>
    <property type="match status" value="1"/>
</dbReference>
<evidence type="ECO:0000256" key="5">
    <source>
        <dbReference type="ARBA" id="ARBA00022553"/>
    </source>
</evidence>
<dbReference type="InterPro" id="IPR003594">
    <property type="entry name" value="HATPase_dom"/>
</dbReference>
<keyword evidence="5" id="KW-0597">Phosphoprotein</keyword>
<keyword evidence="4" id="KW-1003">Cell membrane</keyword>
<reference evidence="13" key="1">
    <citation type="submission" date="2023-07" db="EMBL/GenBank/DDBJ databases">
        <title>Bifidobacterium aquikefiriaerophilum sp. nov. and Bifidobacterium eccum sp. nov., isolated from water kefir.</title>
        <authorList>
            <person name="Breselge S."/>
            <person name="Bellassi P."/>
            <person name="Barcenilla C."/>
            <person name="Alvarez-Ordonez A."/>
            <person name="Morelli L."/>
            <person name="Cotter P.D."/>
        </authorList>
    </citation>
    <scope>NUCLEOTIDE SEQUENCE</scope>
    <source>
        <strain evidence="13">WK048_4_13</strain>
    </source>
</reference>
<feature type="transmembrane region" description="Helical" evidence="11">
    <location>
        <begin position="28"/>
        <end position="48"/>
    </location>
</feature>
<dbReference type="GO" id="GO:0000155">
    <property type="term" value="F:phosphorelay sensor kinase activity"/>
    <property type="evidence" value="ECO:0007669"/>
    <property type="project" value="InterPro"/>
</dbReference>
<evidence type="ECO:0000256" key="11">
    <source>
        <dbReference type="SAM" id="Phobius"/>
    </source>
</evidence>
<dbReference type="RefSeq" id="WP_369343114.1">
    <property type="nucleotide sequence ID" value="NZ_CP129675.1"/>
</dbReference>
<dbReference type="PRINTS" id="PR00344">
    <property type="entry name" value="BCTRLSENSOR"/>
</dbReference>
<organism evidence="13">
    <name type="scientific">Bifidobacterium fermentum</name>
    <dbReference type="NCBI Taxonomy" id="3059035"/>
    <lineage>
        <taxon>Bacteria</taxon>
        <taxon>Bacillati</taxon>
        <taxon>Actinomycetota</taxon>
        <taxon>Actinomycetes</taxon>
        <taxon>Bifidobacteriales</taxon>
        <taxon>Bifidobacteriaceae</taxon>
        <taxon>Bifidobacterium</taxon>
    </lineage>
</organism>
<evidence type="ECO:0000256" key="9">
    <source>
        <dbReference type="ARBA" id="ARBA00022840"/>
    </source>
</evidence>
<keyword evidence="11" id="KW-0472">Membrane</keyword>
<evidence type="ECO:0000256" key="3">
    <source>
        <dbReference type="ARBA" id="ARBA00012438"/>
    </source>
</evidence>
<keyword evidence="10" id="KW-0902">Two-component regulatory system</keyword>
<comment type="catalytic activity">
    <reaction evidence="1">
        <text>ATP + protein L-histidine = ADP + protein N-phospho-L-histidine.</text>
        <dbReference type="EC" id="2.7.13.3"/>
    </reaction>
</comment>
<dbReference type="GO" id="GO:0005524">
    <property type="term" value="F:ATP binding"/>
    <property type="evidence" value="ECO:0007669"/>
    <property type="project" value="UniProtKB-KW"/>
</dbReference>
<dbReference type="EC" id="2.7.13.3" evidence="3"/>
<proteinExistence type="predicted"/>
<dbReference type="GO" id="GO:0005886">
    <property type="term" value="C:plasma membrane"/>
    <property type="evidence" value="ECO:0007669"/>
    <property type="project" value="UniProtKB-SubCell"/>
</dbReference>
<comment type="subcellular location">
    <subcellularLocation>
        <location evidence="2">Cell membrane</location>
        <topology evidence="2">Multi-pass membrane protein</topology>
    </subcellularLocation>
</comment>
<dbReference type="PROSITE" id="PS50109">
    <property type="entry name" value="HIS_KIN"/>
    <property type="match status" value="1"/>
</dbReference>
<keyword evidence="11" id="KW-1133">Transmembrane helix</keyword>
<evidence type="ECO:0000259" key="12">
    <source>
        <dbReference type="PROSITE" id="PS50109"/>
    </source>
</evidence>
<keyword evidence="8 13" id="KW-0418">Kinase</keyword>
<dbReference type="AlphaFoldDB" id="A0AB39UBX1"/>
<evidence type="ECO:0000256" key="8">
    <source>
        <dbReference type="ARBA" id="ARBA00022777"/>
    </source>
</evidence>
<feature type="domain" description="Histidine kinase" evidence="12">
    <location>
        <begin position="124"/>
        <end position="336"/>
    </location>
</feature>
<dbReference type="SUPFAM" id="SSF55874">
    <property type="entry name" value="ATPase domain of HSP90 chaperone/DNA topoisomerase II/histidine kinase"/>
    <property type="match status" value="1"/>
</dbReference>
<dbReference type="PANTHER" id="PTHR44936">
    <property type="entry name" value="SENSOR PROTEIN CREC"/>
    <property type="match status" value="1"/>
</dbReference>
<dbReference type="InterPro" id="IPR005467">
    <property type="entry name" value="His_kinase_dom"/>
</dbReference>
<dbReference type="EMBL" id="CP129675">
    <property type="protein sequence ID" value="XDS46503.1"/>
    <property type="molecule type" value="Genomic_DNA"/>
</dbReference>
<dbReference type="Gene3D" id="1.10.287.130">
    <property type="match status" value="1"/>
</dbReference>
<accession>A0AB39UBX1</accession>
<evidence type="ECO:0000313" key="13">
    <source>
        <dbReference type="EMBL" id="XDS46503.1"/>
    </source>
</evidence>
<feature type="transmembrane region" description="Helical" evidence="11">
    <location>
        <begin position="81"/>
        <end position="103"/>
    </location>
</feature>
<keyword evidence="11" id="KW-0812">Transmembrane</keyword>
<evidence type="ECO:0000256" key="4">
    <source>
        <dbReference type="ARBA" id="ARBA00022475"/>
    </source>
</evidence>